<dbReference type="EMBL" id="CAJVPY010000801">
    <property type="protein sequence ID" value="CAG8492635.1"/>
    <property type="molecule type" value="Genomic_DNA"/>
</dbReference>
<reference evidence="10" key="1">
    <citation type="submission" date="2021-06" db="EMBL/GenBank/DDBJ databases">
        <authorList>
            <person name="Kallberg Y."/>
            <person name="Tangrot J."/>
            <person name="Rosling A."/>
        </authorList>
    </citation>
    <scope>NUCLEOTIDE SEQUENCE</scope>
    <source>
        <strain evidence="10">MA453B</strain>
    </source>
</reference>
<keyword evidence="1 5" id="KW-0547">Nucleotide-binding</keyword>
<accession>A0A9N8WNE7</accession>
<protein>
    <recommendedName>
        <fullName evidence="6">Kinesin-like protein</fullName>
    </recommendedName>
</protein>
<feature type="coiled-coil region" evidence="7">
    <location>
        <begin position="420"/>
        <end position="484"/>
    </location>
</feature>
<dbReference type="AlphaFoldDB" id="A0A9N8WNE7"/>
<evidence type="ECO:0000256" key="8">
    <source>
        <dbReference type="SAM" id="MobiDB-lite"/>
    </source>
</evidence>
<feature type="region of interest" description="Disordered" evidence="8">
    <location>
        <begin position="1"/>
        <end position="54"/>
    </location>
</feature>
<dbReference type="PRINTS" id="PR00380">
    <property type="entry name" value="KINESINHEAVY"/>
</dbReference>
<dbReference type="InterPro" id="IPR027417">
    <property type="entry name" value="P-loop_NTPase"/>
</dbReference>
<dbReference type="OrthoDB" id="3176171at2759"/>
<evidence type="ECO:0000256" key="5">
    <source>
        <dbReference type="PROSITE-ProRule" id="PRU00283"/>
    </source>
</evidence>
<evidence type="ECO:0000256" key="2">
    <source>
        <dbReference type="ARBA" id="ARBA00022840"/>
    </source>
</evidence>
<keyword evidence="11" id="KW-1185">Reference proteome</keyword>
<keyword evidence="3 7" id="KW-0175">Coiled coil</keyword>
<dbReference type="Pfam" id="PF00225">
    <property type="entry name" value="Kinesin"/>
    <property type="match status" value="1"/>
</dbReference>
<dbReference type="InterPro" id="IPR001752">
    <property type="entry name" value="Kinesin_motor_dom"/>
</dbReference>
<dbReference type="InterPro" id="IPR019821">
    <property type="entry name" value="Kinesin_motor_CS"/>
</dbReference>
<feature type="binding site" evidence="5">
    <location>
        <begin position="139"/>
        <end position="146"/>
    </location>
    <ligand>
        <name>ATP</name>
        <dbReference type="ChEBI" id="CHEBI:30616"/>
    </ligand>
</feature>
<keyword evidence="4 5" id="KW-0505">Motor protein</keyword>
<feature type="compositionally biased region" description="Polar residues" evidence="8">
    <location>
        <begin position="1"/>
        <end position="13"/>
    </location>
</feature>
<organism evidence="10 11">
    <name type="scientific">Dentiscutata erythropus</name>
    <dbReference type="NCBI Taxonomy" id="1348616"/>
    <lineage>
        <taxon>Eukaryota</taxon>
        <taxon>Fungi</taxon>
        <taxon>Fungi incertae sedis</taxon>
        <taxon>Mucoromycota</taxon>
        <taxon>Glomeromycotina</taxon>
        <taxon>Glomeromycetes</taxon>
        <taxon>Diversisporales</taxon>
        <taxon>Gigasporaceae</taxon>
        <taxon>Dentiscutata</taxon>
    </lineage>
</organism>
<name>A0A9N8WNE7_9GLOM</name>
<dbReference type="SMART" id="SM00129">
    <property type="entry name" value="KISc"/>
    <property type="match status" value="1"/>
</dbReference>
<dbReference type="PANTHER" id="PTHR47968">
    <property type="entry name" value="CENTROMERE PROTEIN E"/>
    <property type="match status" value="1"/>
</dbReference>
<feature type="coiled-coil region" evidence="7">
    <location>
        <begin position="539"/>
        <end position="656"/>
    </location>
</feature>
<evidence type="ECO:0000256" key="3">
    <source>
        <dbReference type="ARBA" id="ARBA00023054"/>
    </source>
</evidence>
<feature type="domain" description="Kinesin motor" evidence="9">
    <location>
        <begin position="52"/>
        <end position="411"/>
    </location>
</feature>
<feature type="compositionally biased region" description="Low complexity" evidence="8">
    <location>
        <begin position="24"/>
        <end position="33"/>
    </location>
</feature>
<dbReference type="InterPro" id="IPR036961">
    <property type="entry name" value="Kinesin_motor_dom_sf"/>
</dbReference>
<evidence type="ECO:0000313" key="11">
    <source>
        <dbReference type="Proteomes" id="UP000789405"/>
    </source>
</evidence>
<dbReference type="PROSITE" id="PS00411">
    <property type="entry name" value="KINESIN_MOTOR_1"/>
    <property type="match status" value="1"/>
</dbReference>
<evidence type="ECO:0000256" key="6">
    <source>
        <dbReference type="RuleBase" id="RU000394"/>
    </source>
</evidence>
<sequence length="731" mass="82649">MDSSIKRSLTRIGSPQPLRAASDTLSTTNTLTPTPEPPKNQTSSTAPSNRQNVKVTVRVRPPNAVEMSRGETEIWEVNGPLGKVNIQPDYMERYRKQMAEYYYDEVFTGSDNKLLFERGVRDTVRSTMEGYNGTVFAYGQTSSGKTFTMVRILKTLISLKKMYIVSIDNEIICTESQPGVIPQAVDSVFEYIKECKEKEFLLRVSYMEIYNETVRDLLCPETDDLRIHEDKRRGVYVSPLKEVVVSTPKQVMKEILKGEANRHMSSTDWNERSSRSHTIFQMVVESTAKGSLPPRPNRYSTLGQKQSASVSISVLNLIDLAGSEKAASSADRRKEGAFINKSLLTLGTVISKLTDSSGGHIPFRDSKLTRILQNSLSGNARVAVICTISPSAINHEESQNTLKFAARIKKVVTRAQTNTVMDDKALLQKYRMEIEELKTKLERTNDSNHQEKESELSQMLQQEKAKHEEEMMEAQLVRTALKERIDHLTKLILTNSSFSGSAQQPTATRKPVIDHASSVGQVSEFDQLESQVEAKNVTINLLKSDVESKNQMIEQLKTANQKAEQSIKGLNNRLKAKDEELQNLHNENRKLKTVIEEQIGKIRKYEDDGKINGHSRSGSREYNELSKTIQRQRNIINELEEEIKANKLIIANQKEMLHRAELSQLKNNASINRVNERRMESDEYSTLTRENTRGNGSGNGKSLVLKNHCLITDEAILIFLLLAFSIFKIVD</sequence>
<evidence type="ECO:0000259" key="9">
    <source>
        <dbReference type="PROSITE" id="PS50067"/>
    </source>
</evidence>
<dbReference type="GO" id="GO:0008017">
    <property type="term" value="F:microtubule binding"/>
    <property type="evidence" value="ECO:0007669"/>
    <property type="project" value="InterPro"/>
</dbReference>
<evidence type="ECO:0000256" key="1">
    <source>
        <dbReference type="ARBA" id="ARBA00022741"/>
    </source>
</evidence>
<dbReference type="GO" id="GO:0007018">
    <property type="term" value="P:microtubule-based movement"/>
    <property type="evidence" value="ECO:0007669"/>
    <property type="project" value="InterPro"/>
</dbReference>
<dbReference type="Gene3D" id="3.40.850.10">
    <property type="entry name" value="Kinesin motor domain"/>
    <property type="match status" value="1"/>
</dbReference>
<keyword evidence="2 5" id="KW-0067">ATP-binding</keyword>
<dbReference type="InterPro" id="IPR027640">
    <property type="entry name" value="Kinesin-like_fam"/>
</dbReference>
<comment type="caution">
    <text evidence="10">The sequence shown here is derived from an EMBL/GenBank/DDBJ whole genome shotgun (WGS) entry which is preliminary data.</text>
</comment>
<feature type="compositionally biased region" description="Polar residues" evidence="8">
    <location>
        <begin position="39"/>
        <end position="54"/>
    </location>
</feature>
<dbReference type="PROSITE" id="PS50067">
    <property type="entry name" value="KINESIN_MOTOR_2"/>
    <property type="match status" value="1"/>
</dbReference>
<dbReference type="GO" id="GO:0003777">
    <property type="term" value="F:microtubule motor activity"/>
    <property type="evidence" value="ECO:0007669"/>
    <property type="project" value="InterPro"/>
</dbReference>
<proteinExistence type="inferred from homology"/>
<evidence type="ECO:0000256" key="4">
    <source>
        <dbReference type="ARBA" id="ARBA00023175"/>
    </source>
</evidence>
<evidence type="ECO:0000313" key="10">
    <source>
        <dbReference type="EMBL" id="CAG8492635.1"/>
    </source>
</evidence>
<keyword evidence="6" id="KW-0493">Microtubule</keyword>
<dbReference type="GO" id="GO:0005874">
    <property type="term" value="C:microtubule"/>
    <property type="evidence" value="ECO:0007669"/>
    <property type="project" value="UniProtKB-KW"/>
</dbReference>
<comment type="similarity">
    <text evidence="5 6">Belongs to the TRAFAC class myosin-kinesin ATPase superfamily. Kinesin family.</text>
</comment>
<dbReference type="SUPFAM" id="SSF52540">
    <property type="entry name" value="P-loop containing nucleoside triphosphate hydrolases"/>
    <property type="match status" value="1"/>
</dbReference>
<dbReference type="Proteomes" id="UP000789405">
    <property type="component" value="Unassembled WGS sequence"/>
</dbReference>
<gene>
    <name evidence="10" type="ORF">DERYTH_LOCUS2493</name>
</gene>
<dbReference type="PANTHER" id="PTHR47968:SF75">
    <property type="entry name" value="CENTROMERE-ASSOCIATED PROTEIN E"/>
    <property type="match status" value="1"/>
</dbReference>
<evidence type="ECO:0000256" key="7">
    <source>
        <dbReference type="SAM" id="Coils"/>
    </source>
</evidence>
<dbReference type="GO" id="GO:0005524">
    <property type="term" value="F:ATP binding"/>
    <property type="evidence" value="ECO:0007669"/>
    <property type="project" value="UniProtKB-UniRule"/>
</dbReference>